<evidence type="ECO:0000313" key="3">
    <source>
        <dbReference type="Proteomes" id="UP000502549"/>
    </source>
</evidence>
<accession>A0A7Z3BK99</accession>
<evidence type="ECO:0000313" key="1">
    <source>
        <dbReference type="EMBL" id="QJP08353.1"/>
    </source>
</evidence>
<proteinExistence type="predicted"/>
<dbReference type="GO" id="GO:0003677">
    <property type="term" value="F:DNA binding"/>
    <property type="evidence" value="ECO:0007669"/>
    <property type="project" value="InterPro"/>
</dbReference>
<dbReference type="GO" id="GO:0032259">
    <property type="term" value="P:methylation"/>
    <property type="evidence" value="ECO:0007669"/>
    <property type="project" value="UniProtKB-KW"/>
</dbReference>
<dbReference type="Pfam" id="PF05869">
    <property type="entry name" value="Dam"/>
    <property type="match status" value="1"/>
</dbReference>
<dbReference type="EMBL" id="CP048833">
    <property type="protein sequence ID" value="QJP08353.1"/>
    <property type="molecule type" value="Genomic_DNA"/>
</dbReference>
<dbReference type="Proteomes" id="UP000502549">
    <property type="component" value="Chromosome"/>
</dbReference>
<dbReference type="GO" id="GO:0009307">
    <property type="term" value="P:DNA restriction-modification system"/>
    <property type="evidence" value="ECO:0007669"/>
    <property type="project" value="InterPro"/>
</dbReference>
<keyword evidence="1" id="KW-0808">Transferase</keyword>
<name>A0A7Z3BK99_9PSED</name>
<sequence>MSEHEPCIGHSDDWYTPPDMLQAIGERFDLDPCSPGASHWVPADRVFTISDDGLAQPWDGFVFMNPPFGGRNGHVPWLEKFLDHGNGIAIVRAYTSAAWFHEHAVKADAMLFPRGKTKFIRPDGSIGGSPGHGVVLLARGERAKAALQRSGLGLYVDLSHAA</sequence>
<keyword evidence="1" id="KW-0489">Methyltransferase</keyword>
<dbReference type="KEGG" id="pmui:G4G71_22415"/>
<dbReference type="AlphaFoldDB" id="A0A7Z3BK99"/>
<dbReference type="GO" id="GO:0009007">
    <property type="term" value="F:site-specific DNA-methyltransferase (adenine-specific) activity"/>
    <property type="evidence" value="ECO:0007669"/>
    <property type="project" value="InterPro"/>
</dbReference>
<organism evidence="1 3">
    <name type="scientific">Pseudomonas multiresinivorans</name>
    <dbReference type="NCBI Taxonomy" id="95301"/>
    <lineage>
        <taxon>Bacteria</taxon>
        <taxon>Pseudomonadati</taxon>
        <taxon>Pseudomonadota</taxon>
        <taxon>Gammaproteobacteria</taxon>
        <taxon>Pseudomonadales</taxon>
        <taxon>Pseudomonadaceae</taxon>
        <taxon>Pseudomonas</taxon>
    </lineage>
</organism>
<evidence type="ECO:0000313" key="2">
    <source>
        <dbReference type="EMBL" id="QJP10503.1"/>
    </source>
</evidence>
<dbReference type="InterPro" id="IPR008593">
    <property type="entry name" value="Dam_MeTrfase"/>
</dbReference>
<keyword evidence="3" id="KW-1185">Reference proteome</keyword>
<gene>
    <name evidence="1" type="ORF">G4G71_10865</name>
    <name evidence="2" type="ORF">G4G71_22415</name>
</gene>
<dbReference type="EMBL" id="CP048833">
    <property type="protein sequence ID" value="QJP10503.1"/>
    <property type="molecule type" value="Genomic_DNA"/>
</dbReference>
<reference evidence="1 3" key="1">
    <citation type="submission" date="2020-02" db="EMBL/GenBank/DDBJ databases">
        <title>Complete genome sequence of Pseudomonas multiresinivorans ORNL1.</title>
        <authorList>
            <person name="Podar M."/>
        </authorList>
    </citation>
    <scope>NUCLEOTIDE SEQUENCE [LARGE SCALE GENOMIC DNA]</scope>
    <source>
        <strain evidence="3">populi</strain>
        <strain evidence="1">Populi</strain>
    </source>
</reference>
<dbReference type="RefSeq" id="WP_169937517.1">
    <property type="nucleotide sequence ID" value="NZ_CP048833.1"/>
</dbReference>
<protein>
    <submittedName>
        <fullName evidence="1">Adenine methyltransferase</fullName>
    </submittedName>
</protein>
<dbReference type="KEGG" id="pmui:G4G71_10865"/>